<sequence length="57" mass="6456">MSCNPHALLVMQFYKKVILSTVCPFSFFNDILVTTYIVPNQTLSSENLVVNTSLLFL</sequence>
<reference evidence="1" key="1">
    <citation type="journal article" date="2018" name="Nat. Plants">
        <title>Whole-genome landscape of Medicago truncatula symbiotic genes.</title>
        <authorList>
            <person name="Pecrix Y."/>
            <person name="Gamas P."/>
            <person name="Carrere S."/>
        </authorList>
    </citation>
    <scope>NUCLEOTIDE SEQUENCE</scope>
    <source>
        <tissue evidence="1">Leaves</tissue>
    </source>
</reference>
<dbReference type="EMBL" id="PSQE01000007">
    <property type="protein sequence ID" value="RHN49488.1"/>
    <property type="molecule type" value="Genomic_DNA"/>
</dbReference>
<accession>A0A396H9W0</accession>
<dbReference type="Gramene" id="rna44326">
    <property type="protein sequence ID" value="RHN49488.1"/>
    <property type="gene ID" value="gene44326"/>
</dbReference>
<gene>
    <name evidence="1" type="ORF">MtrunA17_Chr7g0275071</name>
</gene>
<evidence type="ECO:0000313" key="1">
    <source>
        <dbReference type="EMBL" id="RHN49488.1"/>
    </source>
</evidence>
<organism evidence="1">
    <name type="scientific">Medicago truncatula</name>
    <name type="common">Barrel medic</name>
    <name type="synonym">Medicago tribuloides</name>
    <dbReference type="NCBI Taxonomy" id="3880"/>
    <lineage>
        <taxon>Eukaryota</taxon>
        <taxon>Viridiplantae</taxon>
        <taxon>Streptophyta</taxon>
        <taxon>Embryophyta</taxon>
        <taxon>Tracheophyta</taxon>
        <taxon>Spermatophyta</taxon>
        <taxon>Magnoliopsida</taxon>
        <taxon>eudicotyledons</taxon>
        <taxon>Gunneridae</taxon>
        <taxon>Pentapetalae</taxon>
        <taxon>rosids</taxon>
        <taxon>fabids</taxon>
        <taxon>Fabales</taxon>
        <taxon>Fabaceae</taxon>
        <taxon>Papilionoideae</taxon>
        <taxon>50 kb inversion clade</taxon>
        <taxon>NPAAA clade</taxon>
        <taxon>Hologalegina</taxon>
        <taxon>IRL clade</taxon>
        <taxon>Trifolieae</taxon>
        <taxon>Medicago</taxon>
    </lineage>
</organism>
<dbReference type="Proteomes" id="UP000265566">
    <property type="component" value="Chromosome 7"/>
</dbReference>
<comment type="caution">
    <text evidence="1">The sequence shown here is derived from an EMBL/GenBank/DDBJ whole genome shotgun (WGS) entry which is preliminary data.</text>
</comment>
<proteinExistence type="predicted"/>
<name>A0A396H9W0_MEDTR</name>
<protein>
    <submittedName>
        <fullName evidence="1">Uncharacterized protein</fullName>
    </submittedName>
</protein>
<dbReference type="AlphaFoldDB" id="A0A396H9W0"/>